<protein>
    <submittedName>
        <fullName evidence="3">CU044_2847 family protein</fullName>
    </submittedName>
</protein>
<dbReference type="RefSeq" id="WP_369237142.1">
    <property type="nucleotide sequence ID" value="NZ_CP163435.1"/>
</dbReference>
<accession>A0AB39PG34</accession>
<dbReference type="EMBL" id="CP163435">
    <property type="protein sequence ID" value="XDQ28773.1"/>
    <property type="molecule type" value="Genomic_DNA"/>
</dbReference>
<dbReference type="NCBIfam" id="NF041216">
    <property type="entry name" value="CU044_2847_fam"/>
    <property type="match status" value="1"/>
</dbReference>
<evidence type="ECO:0000313" key="3">
    <source>
        <dbReference type="EMBL" id="XDQ28773.1"/>
    </source>
</evidence>
<feature type="domain" description="Trypsin-co-occurring" evidence="2">
    <location>
        <begin position="9"/>
        <end position="102"/>
    </location>
</feature>
<evidence type="ECO:0000256" key="1">
    <source>
        <dbReference type="SAM" id="MobiDB-lite"/>
    </source>
</evidence>
<proteinExistence type="predicted"/>
<name>A0AB39PG34_9ACTN</name>
<reference evidence="3" key="1">
    <citation type="submission" date="2024-07" db="EMBL/GenBank/DDBJ databases">
        <authorList>
            <person name="Yu S.T."/>
        </authorList>
    </citation>
    <scope>NUCLEOTIDE SEQUENCE</scope>
    <source>
        <strain evidence="3">R21</strain>
    </source>
</reference>
<dbReference type="Pfam" id="PF19493">
    <property type="entry name" value="Trypco1"/>
    <property type="match status" value="1"/>
</dbReference>
<sequence length="142" mass="14311">MDGLVEFKTYDGTPVVVETAEDESGSRLVARDDGTVQAARTFEGSLEGVRAAAESALRVFRDGTLRPDSVEIEFGVRLTAEAGALIAKSAVEGHLVVKLSWSPGPSEPADGSASPGQSEPAQGAGAPGRSDGAGSPGTAGQA</sequence>
<gene>
    <name evidence="3" type="ORF">AB5J56_30625</name>
</gene>
<feature type="region of interest" description="Disordered" evidence="1">
    <location>
        <begin position="100"/>
        <end position="142"/>
    </location>
</feature>
<evidence type="ECO:0000259" key="2">
    <source>
        <dbReference type="Pfam" id="PF19493"/>
    </source>
</evidence>
<dbReference type="AlphaFoldDB" id="A0AB39PG34"/>
<dbReference type="InterPro" id="IPR045794">
    <property type="entry name" value="Trypco1"/>
</dbReference>
<organism evidence="3">
    <name type="scientific">Streptomyces sp. R21</name>
    <dbReference type="NCBI Taxonomy" id="3238627"/>
    <lineage>
        <taxon>Bacteria</taxon>
        <taxon>Bacillati</taxon>
        <taxon>Actinomycetota</taxon>
        <taxon>Actinomycetes</taxon>
        <taxon>Kitasatosporales</taxon>
        <taxon>Streptomycetaceae</taxon>
        <taxon>Streptomyces</taxon>
    </lineage>
</organism>